<dbReference type="OrthoDB" id="2352329at2"/>
<dbReference type="eggNOG" id="ENOG5032SS4">
    <property type="taxonomic scope" value="Bacteria"/>
</dbReference>
<proteinExistence type="predicted"/>
<name>W4VQW9_9BACI</name>
<protein>
    <submittedName>
        <fullName evidence="1">Uncharacterized protein</fullName>
    </submittedName>
</protein>
<dbReference type="AlphaFoldDB" id="W4VQW9"/>
<sequence>MKREDRNFAERAIKKLLIGSQLDGFQFGIGPGIVRVCFSHYSEQDPDQLWLNIEVRKIAIIASDEQLTTISKETLEELDDEESFQLLLRNRREKVKDIWLGEDSPHLYISLESGKVLYVNGHDENYECWQVGDNHGYGGDGDWLIVAVPGNEIAIWSPEEFK</sequence>
<keyword evidence="2" id="KW-1185">Reference proteome</keyword>
<dbReference type="Proteomes" id="UP000019102">
    <property type="component" value="Unassembled WGS sequence"/>
</dbReference>
<dbReference type="RefSeq" id="WP_035726198.1">
    <property type="nucleotide sequence ID" value="NZ_BAVS01000052.1"/>
</dbReference>
<comment type="caution">
    <text evidence="1">The sequence shown here is derived from an EMBL/GenBank/DDBJ whole genome shotgun (WGS) entry which is preliminary data.</text>
</comment>
<organism evidence="1 2">
    <name type="scientific">Gracilibacillus boraciitolerans JCM 21714</name>
    <dbReference type="NCBI Taxonomy" id="1298598"/>
    <lineage>
        <taxon>Bacteria</taxon>
        <taxon>Bacillati</taxon>
        <taxon>Bacillota</taxon>
        <taxon>Bacilli</taxon>
        <taxon>Bacillales</taxon>
        <taxon>Bacillaceae</taxon>
        <taxon>Gracilibacillus</taxon>
    </lineage>
</organism>
<evidence type="ECO:0000313" key="1">
    <source>
        <dbReference type="EMBL" id="GAE95349.1"/>
    </source>
</evidence>
<evidence type="ECO:0000313" key="2">
    <source>
        <dbReference type="Proteomes" id="UP000019102"/>
    </source>
</evidence>
<dbReference type="EMBL" id="BAVS01000052">
    <property type="protein sequence ID" value="GAE95349.1"/>
    <property type="molecule type" value="Genomic_DNA"/>
</dbReference>
<accession>W4VQW9</accession>
<gene>
    <name evidence="1" type="ORF">JCM21714_4575</name>
</gene>
<reference evidence="1 2" key="1">
    <citation type="journal article" date="2014" name="Genome Announc.">
        <title>Draft Genome Sequence of the Boron-Tolerant and Moderately Halotolerant Bacterium Gracilibacillus boraciitolerans JCM 21714T.</title>
        <authorList>
            <person name="Ahmed I."/>
            <person name="Oshima K."/>
            <person name="Suda W."/>
            <person name="Kitamura K."/>
            <person name="Iida T."/>
            <person name="Ohmori Y."/>
            <person name="Fujiwara T."/>
            <person name="Hattori M."/>
            <person name="Ohkuma M."/>
        </authorList>
    </citation>
    <scope>NUCLEOTIDE SEQUENCE [LARGE SCALE GENOMIC DNA]</scope>
    <source>
        <strain evidence="1 2">JCM 21714</strain>
    </source>
</reference>